<gene>
    <name evidence="2" type="ORF">KTT_50800</name>
</gene>
<keyword evidence="1" id="KW-0812">Transmembrane</keyword>
<dbReference type="Gene3D" id="2.60.20.10">
    <property type="entry name" value="Crystallins"/>
    <property type="match status" value="1"/>
</dbReference>
<dbReference type="AlphaFoldDB" id="A0A402A8C8"/>
<keyword evidence="3" id="KW-1185">Reference proteome</keyword>
<evidence type="ECO:0000256" key="1">
    <source>
        <dbReference type="SAM" id="Phobius"/>
    </source>
</evidence>
<sequence length="181" mass="19694">MVYWYLDRNDPVYGVKMDTVLYTTHVLKGFFMYNSPKRVFVVSLLLTSLLLSIFAGSAFAAGNHFQTVKPLATGNCTSSYFTVTLYKDFNQSGDSLCFQGPGIFNLTNYPGWNDQVSSWSSTGCTRTVGVIVFSVDINSGGLSQVLQYPGSGYSGNFTGTNGTIPNDSLSSINFVECQVIG</sequence>
<comment type="caution">
    <text evidence="2">The sequence shown here is derived from an EMBL/GenBank/DDBJ whole genome shotgun (WGS) entry which is preliminary data.</text>
</comment>
<evidence type="ECO:0000313" key="3">
    <source>
        <dbReference type="Proteomes" id="UP000287352"/>
    </source>
</evidence>
<evidence type="ECO:0008006" key="4">
    <source>
        <dbReference type="Google" id="ProtNLM"/>
    </source>
</evidence>
<keyword evidence="1" id="KW-1133">Transmembrane helix</keyword>
<protein>
    <recommendedName>
        <fullName evidence="4">Beta/gamma crystallin 'Greek key' domain-containing protein</fullName>
    </recommendedName>
</protein>
<dbReference type="Proteomes" id="UP000287352">
    <property type="component" value="Unassembled WGS sequence"/>
</dbReference>
<evidence type="ECO:0000313" key="2">
    <source>
        <dbReference type="EMBL" id="GCE15221.1"/>
    </source>
</evidence>
<name>A0A402A8C8_9CHLR</name>
<dbReference type="EMBL" id="BIFR01000002">
    <property type="protein sequence ID" value="GCE15221.1"/>
    <property type="molecule type" value="Genomic_DNA"/>
</dbReference>
<proteinExistence type="predicted"/>
<keyword evidence="1" id="KW-0472">Membrane</keyword>
<accession>A0A402A8C8</accession>
<reference evidence="3" key="1">
    <citation type="submission" date="2018-12" db="EMBL/GenBank/DDBJ databases">
        <title>Tengunoibacter tsumagoiensis gen. nov., sp. nov., Dictyobacter kobayashii sp. nov., D. alpinus sp. nov., and D. joshuensis sp. nov. and description of Dictyobacteraceae fam. nov. within the order Ktedonobacterales isolated from Tengu-no-mugimeshi.</title>
        <authorList>
            <person name="Wang C.M."/>
            <person name="Zheng Y."/>
            <person name="Sakai Y."/>
            <person name="Toyoda A."/>
            <person name="Minakuchi Y."/>
            <person name="Abe K."/>
            <person name="Yokota A."/>
            <person name="Yabe S."/>
        </authorList>
    </citation>
    <scope>NUCLEOTIDE SEQUENCE [LARGE SCALE GENOMIC DNA]</scope>
    <source>
        <strain evidence="3">Uno3</strain>
    </source>
</reference>
<feature type="transmembrane region" description="Helical" evidence="1">
    <location>
        <begin position="39"/>
        <end position="61"/>
    </location>
</feature>
<organism evidence="2 3">
    <name type="scientific">Tengunoibacter tsumagoiensis</name>
    <dbReference type="NCBI Taxonomy" id="2014871"/>
    <lineage>
        <taxon>Bacteria</taxon>
        <taxon>Bacillati</taxon>
        <taxon>Chloroflexota</taxon>
        <taxon>Ktedonobacteria</taxon>
        <taxon>Ktedonobacterales</taxon>
        <taxon>Dictyobacteraceae</taxon>
        <taxon>Tengunoibacter</taxon>
    </lineage>
</organism>